<gene>
    <name evidence="1" type="ORF">LARSCL_LOCUS20056</name>
</gene>
<reference evidence="1 2" key="1">
    <citation type="submission" date="2024-04" db="EMBL/GenBank/DDBJ databases">
        <authorList>
            <person name="Rising A."/>
            <person name="Reimegard J."/>
            <person name="Sonavane S."/>
            <person name="Akerstrom W."/>
            <person name="Nylinder S."/>
            <person name="Hedman E."/>
            <person name="Kallberg Y."/>
        </authorList>
    </citation>
    <scope>NUCLEOTIDE SEQUENCE [LARGE SCALE GENOMIC DNA]</scope>
</reference>
<dbReference type="Proteomes" id="UP001497382">
    <property type="component" value="Unassembled WGS sequence"/>
</dbReference>
<name>A0AAV2BL77_9ARAC</name>
<dbReference type="EMBL" id="CAXIEN010000410">
    <property type="protein sequence ID" value="CAL1297026.1"/>
    <property type="molecule type" value="Genomic_DNA"/>
</dbReference>
<accession>A0AAV2BL77</accession>
<protein>
    <submittedName>
        <fullName evidence="1">Uncharacterized protein</fullName>
    </submittedName>
</protein>
<evidence type="ECO:0000313" key="2">
    <source>
        <dbReference type="Proteomes" id="UP001497382"/>
    </source>
</evidence>
<sequence length="240" mass="27547">MQAVCEDWKLPLIHNCSPQDDGNFLKVVIGNENLCDIPAYRVCETPGITAFPKTEEDINRICPIILEKLDCEKNYAEKCVYADDFPEAIFSERKRVAEDVCQKDSPLHLSVVQNIGCFNEVFEKDSEFCSRYIRSKARVMTNYIRNNEAERGFDKDTHDEELWMSFRCLMYSFDMTCSVSKISERCGPDAKSIEIEVLTRANIAHRPCSAASEEKIAELSALFDLELEEEASLKRIFPQE</sequence>
<evidence type="ECO:0000313" key="1">
    <source>
        <dbReference type="EMBL" id="CAL1297026.1"/>
    </source>
</evidence>
<keyword evidence="2" id="KW-1185">Reference proteome</keyword>
<comment type="caution">
    <text evidence="1">The sequence shown here is derived from an EMBL/GenBank/DDBJ whole genome shotgun (WGS) entry which is preliminary data.</text>
</comment>
<proteinExistence type="predicted"/>
<dbReference type="AlphaFoldDB" id="A0AAV2BL77"/>
<organism evidence="1 2">
    <name type="scientific">Larinioides sclopetarius</name>
    <dbReference type="NCBI Taxonomy" id="280406"/>
    <lineage>
        <taxon>Eukaryota</taxon>
        <taxon>Metazoa</taxon>
        <taxon>Ecdysozoa</taxon>
        <taxon>Arthropoda</taxon>
        <taxon>Chelicerata</taxon>
        <taxon>Arachnida</taxon>
        <taxon>Araneae</taxon>
        <taxon>Araneomorphae</taxon>
        <taxon>Entelegynae</taxon>
        <taxon>Araneoidea</taxon>
        <taxon>Araneidae</taxon>
        <taxon>Larinioides</taxon>
    </lineage>
</organism>